<dbReference type="RefSeq" id="WP_183204348.1">
    <property type="nucleotide sequence ID" value="NZ_BAAAER010000001.1"/>
</dbReference>
<dbReference type="AlphaFoldDB" id="A0A7W6JDU2"/>
<evidence type="ECO:0000313" key="1">
    <source>
        <dbReference type="EMBL" id="MBB4083231.1"/>
    </source>
</evidence>
<evidence type="ECO:0000313" key="2">
    <source>
        <dbReference type="Proteomes" id="UP000529946"/>
    </source>
</evidence>
<organism evidence="1 2">
    <name type="scientific">Brevundimonas lenta</name>
    <dbReference type="NCBI Taxonomy" id="424796"/>
    <lineage>
        <taxon>Bacteria</taxon>
        <taxon>Pseudomonadati</taxon>
        <taxon>Pseudomonadota</taxon>
        <taxon>Alphaproteobacteria</taxon>
        <taxon>Caulobacterales</taxon>
        <taxon>Caulobacteraceae</taxon>
        <taxon>Brevundimonas</taxon>
    </lineage>
</organism>
<comment type="caution">
    <text evidence="1">The sequence shown here is derived from an EMBL/GenBank/DDBJ whole genome shotgun (WGS) entry which is preliminary data.</text>
</comment>
<sequence>MRDLEVRGTRAQVDALVDHMTQAAKAPWARSAEGEANIGDDSYRVFSREADGSLPALGVALHLEPEGIQIVNIVPRDVGNLSTGVYNAALQEFLEQLVQPAAAALSLSVVTSLPRTSLAAEVGPEIARLLVQFSGAANQSSGSSHPADFKRWAAFLVAVHRRGKRLDTDLLYATLREQEWPKEKASELVSEFEFARELLSIADDVH</sequence>
<dbReference type="EMBL" id="JACIDM010000002">
    <property type="protein sequence ID" value="MBB4083231.1"/>
    <property type="molecule type" value="Genomic_DNA"/>
</dbReference>
<keyword evidence="2" id="KW-1185">Reference proteome</keyword>
<gene>
    <name evidence="1" type="ORF">GGR12_002097</name>
</gene>
<accession>A0A7W6JDU2</accession>
<dbReference type="Proteomes" id="UP000529946">
    <property type="component" value="Unassembled WGS sequence"/>
</dbReference>
<name>A0A7W6JDU2_9CAUL</name>
<reference evidence="1 2" key="1">
    <citation type="submission" date="2020-08" db="EMBL/GenBank/DDBJ databases">
        <title>Genomic Encyclopedia of Type Strains, Phase IV (KMG-IV): sequencing the most valuable type-strain genomes for metagenomic binning, comparative biology and taxonomic classification.</title>
        <authorList>
            <person name="Goeker M."/>
        </authorList>
    </citation>
    <scope>NUCLEOTIDE SEQUENCE [LARGE SCALE GENOMIC DNA]</scope>
    <source>
        <strain evidence="1 2">DSM 23960</strain>
    </source>
</reference>
<protein>
    <submittedName>
        <fullName evidence="1">Uncharacterized protein</fullName>
    </submittedName>
</protein>
<proteinExistence type="predicted"/>